<organism evidence="1 2">
    <name type="scientific">Eufriesea mexicana</name>
    <dbReference type="NCBI Taxonomy" id="516756"/>
    <lineage>
        <taxon>Eukaryota</taxon>
        <taxon>Metazoa</taxon>
        <taxon>Ecdysozoa</taxon>
        <taxon>Arthropoda</taxon>
        <taxon>Hexapoda</taxon>
        <taxon>Insecta</taxon>
        <taxon>Pterygota</taxon>
        <taxon>Neoptera</taxon>
        <taxon>Endopterygota</taxon>
        <taxon>Hymenoptera</taxon>
        <taxon>Apocrita</taxon>
        <taxon>Aculeata</taxon>
        <taxon>Apoidea</taxon>
        <taxon>Anthophila</taxon>
        <taxon>Apidae</taxon>
        <taxon>Eufriesea</taxon>
    </lineage>
</organism>
<sequence length="400" mass="45386">MTLNVLISREDVNTQRLLFSNTQYIGSSAIRQSPSGARKSQNKHHAIQCDPDAATPIGRKVDLLYMGTNLDPSSHRRLHISLPMETRLTKRDFFRGDTLNSPIFRRHWHVAALFFRLQEIDLLSRLRIRDDLLGIELCRGSTSLSVHYQLSRCSALSWDNCQSLQHGPADALSLEVLLCEVRLRLHQHASVLLGRSNVQHRGYCLRVGLSFLVRFLFTHRRFDNYDREVRLAQHCSLKTVRVAEPEALCRDNSPFALCHKLRDRDSGENVSYASNFPLLLLKQGRALTFPGFVRRCGRVRVHVDRGCGLAGGQSRGGHRRCTGCNRAAGRRGRQQKFPLMVAQLGHLPRLALIRAPRSCRNLKQEHRPVVSYSSDRVPCVYPVYTTVDQLGICGNRGVRA</sequence>
<gene>
    <name evidence="1" type="ORF">WN48_07924</name>
</gene>
<evidence type="ECO:0000313" key="1">
    <source>
        <dbReference type="EMBL" id="OAD54381.1"/>
    </source>
</evidence>
<reference evidence="1 2" key="1">
    <citation type="submission" date="2015-07" db="EMBL/GenBank/DDBJ databases">
        <title>The genome of Eufriesea mexicana.</title>
        <authorList>
            <person name="Pan H."/>
            <person name="Kapheim K."/>
        </authorList>
    </citation>
    <scope>NUCLEOTIDE SEQUENCE [LARGE SCALE GENOMIC DNA]</scope>
    <source>
        <strain evidence="1">0111107269</strain>
        <tissue evidence="1">Whole body</tissue>
    </source>
</reference>
<keyword evidence="2" id="KW-1185">Reference proteome</keyword>
<dbReference type="AlphaFoldDB" id="A0A310S882"/>
<dbReference type="Proteomes" id="UP000250275">
    <property type="component" value="Unassembled WGS sequence"/>
</dbReference>
<protein>
    <submittedName>
        <fullName evidence="1">Uncharacterized protein</fullName>
    </submittedName>
</protein>
<name>A0A310S882_9HYME</name>
<proteinExistence type="predicted"/>
<accession>A0A310S882</accession>
<dbReference type="EMBL" id="KQ764779">
    <property type="protein sequence ID" value="OAD54381.1"/>
    <property type="molecule type" value="Genomic_DNA"/>
</dbReference>
<evidence type="ECO:0000313" key="2">
    <source>
        <dbReference type="Proteomes" id="UP000250275"/>
    </source>
</evidence>